<dbReference type="PANTHER" id="PTHR46534">
    <property type="entry name" value="IGGFC_BINDING DOMAIN-CONTAINING PROTEIN"/>
    <property type="match status" value="1"/>
</dbReference>
<name>A0A9Q0YJT3_HOLLE</name>
<dbReference type="PANTHER" id="PTHR46534:SF1">
    <property type="entry name" value="IGGFC-BINDING PROTEIN N-TERMINAL DOMAIN-CONTAINING PROTEIN"/>
    <property type="match status" value="1"/>
</dbReference>
<evidence type="ECO:0000313" key="3">
    <source>
        <dbReference type="Proteomes" id="UP001152320"/>
    </source>
</evidence>
<sequence>MKQIYTSLQKSFATGAPVKFFSVLLYFYLLPAFEGLTEQYIFSFLTVNCGVGTTTEIFIGTKFFDVGAFGYISFPLLSIQHMTFDLQPGSGKIFSLSPDVDSSEDKLNQTLHTAVAISANEEVVVYGHQRCISGSFRGSAFSVKGIKDLGTDYWVITHQSKGVSQVGIVSTANNTNVVINGMYFNKILNLNKYETFYLGGYYDLTGTHITSNKPVLVLAGNSADTTPNSGTGYEDSFYECFPPVRDWERYFSLVPFPKSNLPFTVKILSVHDRCNIQFDDNSGNLTEVSLGKGKNLDLQSIGNLTINSSEVILVAQFSQGEYGNAEGGNPSMLLTPPYESATRNEFIFPVFGFFEVGRNERNYIDIWLPPGGQTSDILLDNETVAWQKIGENINGYTIVRSTLTSYGLHTLQSDTNITAVVYGFGDFRFHAYSLS</sequence>
<evidence type="ECO:0000259" key="1">
    <source>
        <dbReference type="Pfam" id="PF17517"/>
    </source>
</evidence>
<protein>
    <recommendedName>
        <fullName evidence="1">IgGFc-binding protein N-terminal domain-containing protein</fullName>
    </recommendedName>
</protein>
<gene>
    <name evidence="2" type="ORF">HOLleu_39073</name>
</gene>
<accession>A0A9Q0YJT3</accession>
<dbReference type="Pfam" id="PF17517">
    <property type="entry name" value="IgGFc_binding"/>
    <property type="match status" value="1"/>
</dbReference>
<keyword evidence="3" id="KW-1185">Reference proteome</keyword>
<reference evidence="2" key="1">
    <citation type="submission" date="2021-10" db="EMBL/GenBank/DDBJ databases">
        <title>Tropical sea cucumber genome reveals ecological adaptation and Cuvierian tubules defense mechanism.</title>
        <authorList>
            <person name="Chen T."/>
        </authorList>
    </citation>
    <scope>NUCLEOTIDE SEQUENCE</scope>
    <source>
        <strain evidence="2">Nanhai2018</strain>
        <tissue evidence="2">Muscle</tissue>
    </source>
</reference>
<dbReference type="EMBL" id="JAIZAY010000021">
    <property type="protein sequence ID" value="KAJ8021779.1"/>
    <property type="molecule type" value="Genomic_DNA"/>
</dbReference>
<dbReference type="InterPro" id="IPR035234">
    <property type="entry name" value="IgGFc-bd_N"/>
</dbReference>
<feature type="domain" description="IgGFc-binding protein N-terminal" evidence="1">
    <location>
        <begin position="146"/>
        <end position="423"/>
    </location>
</feature>
<dbReference type="Proteomes" id="UP001152320">
    <property type="component" value="Chromosome 21"/>
</dbReference>
<dbReference type="AlphaFoldDB" id="A0A9Q0YJT3"/>
<organism evidence="2 3">
    <name type="scientific">Holothuria leucospilota</name>
    <name type="common">Black long sea cucumber</name>
    <name type="synonym">Mertensiothuria leucospilota</name>
    <dbReference type="NCBI Taxonomy" id="206669"/>
    <lineage>
        <taxon>Eukaryota</taxon>
        <taxon>Metazoa</taxon>
        <taxon>Echinodermata</taxon>
        <taxon>Eleutherozoa</taxon>
        <taxon>Echinozoa</taxon>
        <taxon>Holothuroidea</taxon>
        <taxon>Aspidochirotacea</taxon>
        <taxon>Aspidochirotida</taxon>
        <taxon>Holothuriidae</taxon>
        <taxon>Holothuria</taxon>
    </lineage>
</organism>
<evidence type="ECO:0000313" key="2">
    <source>
        <dbReference type="EMBL" id="KAJ8021779.1"/>
    </source>
</evidence>
<proteinExistence type="predicted"/>
<comment type="caution">
    <text evidence="2">The sequence shown here is derived from an EMBL/GenBank/DDBJ whole genome shotgun (WGS) entry which is preliminary data.</text>
</comment>
<dbReference type="OrthoDB" id="10005154at2759"/>